<dbReference type="Gene3D" id="3.60.21.10">
    <property type="match status" value="1"/>
</dbReference>
<dbReference type="SUPFAM" id="SSF55816">
    <property type="entry name" value="5'-nucleotidase (syn. UDP-sugar hydrolase), C-terminal domain"/>
    <property type="match status" value="1"/>
</dbReference>
<dbReference type="Gene3D" id="3.90.780.10">
    <property type="entry name" value="5'-Nucleotidase, C-terminal domain"/>
    <property type="match status" value="1"/>
</dbReference>
<dbReference type="Pfam" id="PF02872">
    <property type="entry name" value="5_nucleotid_C"/>
    <property type="match status" value="1"/>
</dbReference>
<accession>A0ABY6Z4L2</accession>
<dbReference type="InterPro" id="IPR006179">
    <property type="entry name" value="5_nucleotidase/apyrase"/>
</dbReference>
<keyword evidence="1" id="KW-0732">Signal</keyword>
<keyword evidence="2" id="KW-0547">Nucleotide-binding</keyword>
<dbReference type="Proteomes" id="UP001164803">
    <property type="component" value="Chromosome"/>
</dbReference>
<dbReference type="InterPro" id="IPR004843">
    <property type="entry name" value="Calcineurin-like_PHP"/>
</dbReference>
<name>A0ABY6Z4L2_9BACL</name>
<evidence type="ECO:0000313" key="6">
    <source>
        <dbReference type="Proteomes" id="UP001164803"/>
    </source>
</evidence>
<comment type="similarity">
    <text evidence="2">Belongs to the 5'-nucleotidase family.</text>
</comment>
<dbReference type="RefSeq" id="WP_268045091.1">
    <property type="nucleotide sequence ID" value="NZ_CP104064.1"/>
</dbReference>
<organism evidence="5 6">
    <name type="scientific">Alicyclobacillus dauci</name>
    <dbReference type="NCBI Taxonomy" id="1475485"/>
    <lineage>
        <taxon>Bacteria</taxon>
        <taxon>Bacillati</taxon>
        <taxon>Bacillota</taxon>
        <taxon>Bacilli</taxon>
        <taxon>Bacillales</taxon>
        <taxon>Alicyclobacillaceae</taxon>
        <taxon>Alicyclobacillus</taxon>
    </lineage>
</organism>
<dbReference type="Pfam" id="PF00149">
    <property type="entry name" value="Metallophos"/>
    <property type="match status" value="1"/>
</dbReference>
<evidence type="ECO:0000256" key="1">
    <source>
        <dbReference type="ARBA" id="ARBA00022729"/>
    </source>
</evidence>
<feature type="domain" description="Calcineurin-like phosphoesterase" evidence="3">
    <location>
        <begin position="11"/>
        <end position="240"/>
    </location>
</feature>
<evidence type="ECO:0000256" key="2">
    <source>
        <dbReference type="RuleBase" id="RU362119"/>
    </source>
</evidence>
<dbReference type="InterPro" id="IPR036907">
    <property type="entry name" value="5'-Nucleotdase_C_sf"/>
</dbReference>
<gene>
    <name evidence="5" type="ORF">NZD86_03395</name>
</gene>
<feature type="domain" description="5'-Nucleotidase C-terminal" evidence="4">
    <location>
        <begin position="330"/>
        <end position="487"/>
    </location>
</feature>
<dbReference type="SUPFAM" id="SSF56300">
    <property type="entry name" value="Metallo-dependent phosphatases"/>
    <property type="match status" value="1"/>
</dbReference>
<evidence type="ECO:0000259" key="3">
    <source>
        <dbReference type="Pfam" id="PF00149"/>
    </source>
</evidence>
<dbReference type="PANTHER" id="PTHR11575">
    <property type="entry name" value="5'-NUCLEOTIDASE-RELATED"/>
    <property type="match status" value="1"/>
</dbReference>
<evidence type="ECO:0000313" key="5">
    <source>
        <dbReference type="EMBL" id="WAH37588.1"/>
    </source>
</evidence>
<dbReference type="EMBL" id="CP104064">
    <property type="protein sequence ID" value="WAH37588.1"/>
    <property type="molecule type" value="Genomic_DNA"/>
</dbReference>
<keyword evidence="6" id="KW-1185">Reference proteome</keyword>
<dbReference type="PANTHER" id="PTHR11575:SF6">
    <property type="entry name" value="2',3'-CYCLIC-NUCLEOTIDE 2'-PHOSPHODIESTERASE_3'-NUCLEOTIDASE"/>
    <property type="match status" value="1"/>
</dbReference>
<protein>
    <submittedName>
        <fullName evidence="5">Bifunctional metallophosphatase/5'-nucleotidase</fullName>
    </submittedName>
</protein>
<keyword evidence="2" id="KW-0378">Hydrolase</keyword>
<sequence length="526" mass="59243">MKAFRIGLFYTSDTHSHIYPYRYADRESAPSGLGRVSTCIRINRSEFDEVIVIDNGDVIQGAANSYYDAKVAEQSVHPSILALNQMGCQAAVLGNHEFNYGRDYLHAAIQKSQFPWLSANIIDKSSGQPYFGQPYIIRECSPRLRVAVLGLTTKYVPNWENPRHLEGMDFIDPVEAACHWIPYLRSEEQANIVIVAYHGGVERDLSSGEPLEPLTGENQGYELLQKVPHIEALLTGHQHRELAERFGDTVLLQPGHEGRHVGHVAFRCVNTDGTWQVDEVRGELISTANYDADPSVLDIPLLASSERETQRWLDQDIGVVEGDLRIHDAALARQTEHPFIEFVNRVQMWASGAKISAAALFDEDAQGFSEHITMREVISNYKYPNTLRVLRVSGRAIREALEQSARYFALDRHGEIVVSSEFLYPKPQHYNYDMWEGIEYTVNVAKPIGNRVGEVMIDGVTLDDAMMYDVVLNNYRAAGGGNYDMFKSCPTVKEIQIDVSELIANYIRETGTIAATCNHNWCVTRD</sequence>
<dbReference type="PRINTS" id="PR01607">
    <property type="entry name" value="APYRASEFAMLY"/>
</dbReference>
<proteinExistence type="inferred from homology"/>
<evidence type="ECO:0000259" key="4">
    <source>
        <dbReference type="Pfam" id="PF02872"/>
    </source>
</evidence>
<dbReference type="InterPro" id="IPR029052">
    <property type="entry name" value="Metallo-depent_PP-like"/>
</dbReference>
<reference evidence="5" key="1">
    <citation type="submission" date="2022-08" db="EMBL/GenBank/DDBJ databases">
        <title>Alicyclobacillus dauci DSM2870, complete genome.</title>
        <authorList>
            <person name="Wang Q."/>
            <person name="Cai R."/>
            <person name="Wang Z."/>
        </authorList>
    </citation>
    <scope>NUCLEOTIDE SEQUENCE</scope>
    <source>
        <strain evidence="5">DSM 28700</strain>
    </source>
</reference>
<dbReference type="InterPro" id="IPR008334">
    <property type="entry name" value="5'-Nucleotdase_C"/>
</dbReference>